<dbReference type="STRING" id="1457250.GCA_000755225_02342"/>
<feature type="region of interest" description="Disordered" evidence="1">
    <location>
        <begin position="1"/>
        <end position="45"/>
    </location>
</feature>
<dbReference type="EMBL" id="CP031310">
    <property type="protein sequence ID" value="QCC49752.1"/>
    <property type="molecule type" value="Genomic_DNA"/>
</dbReference>
<feature type="compositionally biased region" description="Basic and acidic residues" evidence="1">
    <location>
        <begin position="11"/>
        <end position="23"/>
    </location>
</feature>
<dbReference type="OrthoDB" id="213250at2157"/>
<dbReference type="AlphaFoldDB" id="A0A4D6H9M8"/>
<organism evidence="4 5">
    <name type="scientific">Halapricum salinum</name>
    <dbReference type="NCBI Taxonomy" id="1457250"/>
    <lineage>
        <taxon>Archaea</taxon>
        <taxon>Methanobacteriati</taxon>
        <taxon>Methanobacteriota</taxon>
        <taxon>Stenosarchaea group</taxon>
        <taxon>Halobacteria</taxon>
        <taxon>Halobacteriales</taxon>
        <taxon>Haloarculaceae</taxon>
        <taxon>Halapricum</taxon>
    </lineage>
</organism>
<dbReference type="KEGG" id="hsn:DV733_00260"/>
<keyword evidence="2" id="KW-1133">Transmembrane helix</keyword>
<accession>A0A4D6H9M8</accession>
<gene>
    <name evidence="4" type="ORF">DV733_00260</name>
</gene>
<evidence type="ECO:0000256" key="1">
    <source>
        <dbReference type="SAM" id="MobiDB-lite"/>
    </source>
</evidence>
<sequence length="277" mass="30630">MGSSGSSTGDGDERVPTDERDSASEADDLSTEQLREQVEQKYDFENFGPREMDEMSAEEWEAAFDPDSWITGPELLDRVEADLKQRVLDRDVFARIERHEDYLLAYSDTGFAVVYPDGSVQGEGTVLRDVKPTIALCSMDDYDVPDVPEGEILPKPQEIPEGGTELGNWMLQIVAFAQVAAGLGLLGAGVFFNRGIIAIVAGVFFLVIAVGLFFTVANARLSDRFRAEEFRERLRAMNVESGERPDFLPVDEDGQIVDDQIDDEEAVLPPREDPDGA</sequence>
<keyword evidence="2" id="KW-0812">Transmembrane</keyword>
<dbReference type="GeneID" id="39846256"/>
<proteinExistence type="predicted"/>
<dbReference type="Pfam" id="PF24003">
    <property type="entry name" value="DUF7319"/>
    <property type="match status" value="1"/>
</dbReference>
<feature type="transmembrane region" description="Helical" evidence="2">
    <location>
        <begin position="196"/>
        <end position="217"/>
    </location>
</feature>
<keyword evidence="5" id="KW-1185">Reference proteome</keyword>
<name>A0A4D6H9M8_9EURY</name>
<keyword evidence="2" id="KW-0472">Membrane</keyword>
<protein>
    <recommendedName>
        <fullName evidence="3">DUF7319 domain-containing protein</fullName>
    </recommendedName>
</protein>
<evidence type="ECO:0000313" key="4">
    <source>
        <dbReference type="EMBL" id="QCC49752.1"/>
    </source>
</evidence>
<reference evidence="4 5" key="1">
    <citation type="journal article" date="2019" name="Nat. Commun.">
        <title>A new type of DNA phosphorothioation-based antiviral system in archaea.</title>
        <authorList>
            <person name="Xiong L."/>
            <person name="Liu S."/>
            <person name="Chen S."/>
            <person name="Xiao Y."/>
            <person name="Zhu B."/>
            <person name="Gao Y."/>
            <person name="Zhang Y."/>
            <person name="Chen B."/>
            <person name="Luo J."/>
            <person name="Deng Z."/>
            <person name="Chen X."/>
            <person name="Wang L."/>
            <person name="Chen S."/>
        </authorList>
    </citation>
    <scope>NUCLEOTIDE SEQUENCE [LARGE SCALE GENOMIC DNA]</scope>
    <source>
        <strain evidence="4 5">CBA1105</strain>
    </source>
</reference>
<evidence type="ECO:0000313" key="5">
    <source>
        <dbReference type="Proteomes" id="UP000296706"/>
    </source>
</evidence>
<evidence type="ECO:0000259" key="3">
    <source>
        <dbReference type="Pfam" id="PF24003"/>
    </source>
</evidence>
<feature type="compositionally biased region" description="Basic and acidic residues" evidence="1">
    <location>
        <begin position="33"/>
        <end position="45"/>
    </location>
</feature>
<evidence type="ECO:0000256" key="2">
    <source>
        <dbReference type="SAM" id="Phobius"/>
    </source>
</evidence>
<dbReference type="Proteomes" id="UP000296706">
    <property type="component" value="Chromosome"/>
</dbReference>
<dbReference type="InterPro" id="IPR055743">
    <property type="entry name" value="DUF7319"/>
</dbReference>
<dbReference type="RefSeq" id="WP_049993198.1">
    <property type="nucleotide sequence ID" value="NZ_CP031310.1"/>
</dbReference>
<feature type="domain" description="DUF7319" evidence="3">
    <location>
        <begin position="55"/>
        <end position="252"/>
    </location>
</feature>